<keyword evidence="3" id="KW-1185">Reference proteome</keyword>
<dbReference type="Proteomes" id="UP000799537">
    <property type="component" value="Unassembled WGS sequence"/>
</dbReference>
<sequence>MAHHPPTPRPSVTSLQIATRCILLLTLDEELIALLRSALPSATSLSPLSIRPDTVLSKESSPASPNGAQPSRTHQLNASSSALSSPDYVARLIRSANITTILIDLRGHANELGLSCGFLAALKSVGFAGHVLYVSVSGDLLKPAAESRELREAYPVHAAVEMQLQNTGIKGSPSRFNWTVLGRSTEPMDSPTPSPISPPTDRPMSFTQPAQSWRESGDFRDRPTASRSSSLSANETARTPTSELVEGVVRAIRNHSTASNGRKIMLDLATGRRRSFMHQTDWRPD</sequence>
<accession>A0A6A6CUX0</accession>
<feature type="compositionally biased region" description="Polar residues" evidence="1">
    <location>
        <begin position="225"/>
        <end position="242"/>
    </location>
</feature>
<proteinExistence type="predicted"/>
<feature type="compositionally biased region" description="Polar residues" evidence="1">
    <location>
        <begin position="57"/>
        <end position="80"/>
    </location>
</feature>
<feature type="compositionally biased region" description="Basic and acidic residues" evidence="1">
    <location>
        <begin position="215"/>
        <end position="224"/>
    </location>
</feature>
<evidence type="ECO:0000313" key="2">
    <source>
        <dbReference type="EMBL" id="KAF2169988.1"/>
    </source>
</evidence>
<organism evidence="2 3">
    <name type="scientific">Zasmidium cellare ATCC 36951</name>
    <dbReference type="NCBI Taxonomy" id="1080233"/>
    <lineage>
        <taxon>Eukaryota</taxon>
        <taxon>Fungi</taxon>
        <taxon>Dikarya</taxon>
        <taxon>Ascomycota</taxon>
        <taxon>Pezizomycotina</taxon>
        <taxon>Dothideomycetes</taxon>
        <taxon>Dothideomycetidae</taxon>
        <taxon>Mycosphaerellales</taxon>
        <taxon>Mycosphaerellaceae</taxon>
        <taxon>Zasmidium</taxon>
    </lineage>
</organism>
<feature type="compositionally biased region" description="Pro residues" evidence="1">
    <location>
        <begin position="190"/>
        <end position="201"/>
    </location>
</feature>
<feature type="region of interest" description="Disordered" evidence="1">
    <location>
        <begin position="181"/>
        <end position="242"/>
    </location>
</feature>
<protein>
    <submittedName>
        <fullName evidence="2">Uncharacterized protein</fullName>
    </submittedName>
</protein>
<feature type="region of interest" description="Disordered" evidence="1">
    <location>
        <begin position="55"/>
        <end position="80"/>
    </location>
</feature>
<dbReference type="AlphaFoldDB" id="A0A6A6CUX0"/>
<dbReference type="GeneID" id="54565172"/>
<dbReference type="RefSeq" id="XP_033670877.1">
    <property type="nucleotide sequence ID" value="XM_033811900.1"/>
</dbReference>
<gene>
    <name evidence="2" type="ORF">M409DRAFT_51768</name>
</gene>
<evidence type="ECO:0000256" key="1">
    <source>
        <dbReference type="SAM" id="MobiDB-lite"/>
    </source>
</evidence>
<feature type="compositionally biased region" description="Polar residues" evidence="1">
    <location>
        <begin position="205"/>
        <end position="214"/>
    </location>
</feature>
<name>A0A6A6CUX0_ZASCE</name>
<dbReference type="EMBL" id="ML993586">
    <property type="protein sequence ID" value="KAF2169988.1"/>
    <property type="molecule type" value="Genomic_DNA"/>
</dbReference>
<reference evidence="2" key="1">
    <citation type="journal article" date="2020" name="Stud. Mycol.">
        <title>101 Dothideomycetes genomes: a test case for predicting lifestyles and emergence of pathogens.</title>
        <authorList>
            <person name="Haridas S."/>
            <person name="Albert R."/>
            <person name="Binder M."/>
            <person name="Bloem J."/>
            <person name="Labutti K."/>
            <person name="Salamov A."/>
            <person name="Andreopoulos B."/>
            <person name="Baker S."/>
            <person name="Barry K."/>
            <person name="Bills G."/>
            <person name="Bluhm B."/>
            <person name="Cannon C."/>
            <person name="Castanera R."/>
            <person name="Culley D."/>
            <person name="Daum C."/>
            <person name="Ezra D."/>
            <person name="Gonzalez J."/>
            <person name="Henrissat B."/>
            <person name="Kuo A."/>
            <person name="Liang C."/>
            <person name="Lipzen A."/>
            <person name="Lutzoni F."/>
            <person name="Magnuson J."/>
            <person name="Mondo S."/>
            <person name="Nolan M."/>
            <person name="Ohm R."/>
            <person name="Pangilinan J."/>
            <person name="Park H.-J."/>
            <person name="Ramirez L."/>
            <person name="Alfaro M."/>
            <person name="Sun H."/>
            <person name="Tritt A."/>
            <person name="Yoshinaga Y."/>
            <person name="Zwiers L.-H."/>
            <person name="Turgeon B."/>
            <person name="Goodwin S."/>
            <person name="Spatafora J."/>
            <person name="Crous P."/>
            <person name="Grigoriev I."/>
        </authorList>
    </citation>
    <scope>NUCLEOTIDE SEQUENCE</scope>
    <source>
        <strain evidence="2">ATCC 36951</strain>
    </source>
</reference>
<evidence type="ECO:0000313" key="3">
    <source>
        <dbReference type="Proteomes" id="UP000799537"/>
    </source>
</evidence>